<evidence type="ECO:0000256" key="1">
    <source>
        <dbReference type="SAM" id="MobiDB-lite"/>
    </source>
</evidence>
<evidence type="ECO:0000313" key="3">
    <source>
        <dbReference type="Proteomes" id="UP000194761"/>
    </source>
</evidence>
<reference evidence="2 3" key="1">
    <citation type="submission" date="2017-05" db="EMBL/GenBank/DDBJ databases">
        <title>Biotechnological potential of actinobacteria isolated from South African environments.</title>
        <authorList>
            <person name="Le Roes-Hill M."/>
            <person name="Prins A."/>
            <person name="Durrell K.A."/>
        </authorList>
    </citation>
    <scope>NUCLEOTIDE SEQUENCE [LARGE SCALE GENOMIC DNA]</scope>
    <source>
        <strain evidence="2">M26</strain>
    </source>
</reference>
<proteinExistence type="predicted"/>
<dbReference type="AlphaFoldDB" id="A0A243QMI6"/>
<dbReference type="RefSeq" id="WP_086578722.1">
    <property type="nucleotide sequence ID" value="NZ_NGFP01000349.1"/>
</dbReference>
<sequence length="69" mass="7752">MSTRDQEPRPYTGLPDFHPPMPHPNLTSAHDRLFTSPAQYGVQTTMERHDSKKRSGSSDGAHTYDTPIT</sequence>
<feature type="region of interest" description="Disordered" evidence="1">
    <location>
        <begin position="1"/>
        <end position="30"/>
    </location>
</feature>
<feature type="region of interest" description="Disordered" evidence="1">
    <location>
        <begin position="44"/>
        <end position="69"/>
    </location>
</feature>
<comment type="caution">
    <text evidence="2">The sequence shown here is derived from an EMBL/GenBank/DDBJ whole genome shotgun (WGS) entry which is preliminary data.</text>
</comment>
<organism evidence="2 3">
    <name type="scientific">Streptosporangium minutum</name>
    <dbReference type="NCBI Taxonomy" id="569862"/>
    <lineage>
        <taxon>Bacteria</taxon>
        <taxon>Bacillati</taxon>
        <taxon>Actinomycetota</taxon>
        <taxon>Actinomycetes</taxon>
        <taxon>Streptosporangiales</taxon>
        <taxon>Streptosporangiaceae</taxon>
        <taxon>Streptosporangium</taxon>
    </lineage>
</organism>
<accession>A0A243QMI6</accession>
<keyword evidence="3" id="KW-1185">Reference proteome</keyword>
<protein>
    <submittedName>
        <fullName evidence="2">Uncharacterized protein</fullName>
    </submittedName>
</protein>
<dbReference type="Proteomes" id="UP000194761">
    <property type="component" value="Unassembled WGS sequence"/>
</dbReference>
<evidence type="ECO:0000313" key="2">
    <source>
        <dbReference type="EMBL" id="OUC83326.1"/>
    </source>
</evidence>
<name>A0A243QMI6_9ACTN</name>
<dbReference type="EMBL" id="NGFP01000349">
    <property type="protein sequence ID" value="OUC83326.1"/>
    <property type="molecule type" value="Genomic_DNA"/>
</dbReference>
<gene>
    <name evidence="2" type="ORF">CA984_40885</name>
</gene>